<evidence type="ECO:0000256" key="10">
    <source>
        <dbReference type="ARBA" id="ARBA00048525"/>
    </source>
</evidence>
<gene>
    <name evidence="12" type="ORF">SAMN02910280_0815</name>
</gene>
<dbReference type="SMART" id="SM00941">
    <property type="entry name" value="PYNP_C"/>
    <property type="match status" value="1"/>
</dbReference>
<dbReference type="Pfam" id="PF02885">
    <property type="entry name" value="Glycos_trans_3N"/>
    <property type="match status" value="1"/>
</dbReference>
<comment type="similarity">
    <text evidence="3">Belongs to the thymidine/pyrimidine-nucleoside phosphorylase family.</text>
</comment>
<dbReference type="InterPro" id="IPR035902">
    <property type="entry name" value="Nuc_phospho_transferase"/>
</dbReference>
<dbReference type="NCBIfam" id="TIGR02644">
    <property type="entry name" value="Y_phosphoryl"/>
    <property type="match status" value="1"/>
</dbReference>
<dbReference type="GO" id="GO:0009032">
    <property type="term" value="F:thymidine phosphorylase activity"/>
    <property type="evidence" value="ECO:0007669"/>
    <property type="project" value="TreeGrafter"/>
</dbReference>
<dbReference type="PANTHER" id="PTHR10515:SF0">
    <property type="entry name" value="THYMIDINE PHOSPHORYLASE"/>
    <property type="match status" value="1"/>
</dbReference>
<comment type="catalytic activity">
    <reaction evidence="10">
        <text>thymidine + phosphate = 2-deoxy-alpha-D-ribose 1-phosphate + thymine</text>
        <dbReference type="Rhea" id="RHEA:16037"/>
        <dbReference type="ChEBI" id="CHEBI:17748"/>
        <dbReference type="ChEBI" id="CHEBI:17821"/>
        <dbReference type="ChEBI" id="CHEBI:43474"/>
        <dbReference type="ChEBI" id="CHEBI:57259"/>
        <dbReference type="EC" id="2.4.2.2"/>
    </reaction>
</comment>
<dbReference type="PIRSF" id="PIRSF000478">
    <property type="entry name" value="TP_PyNP"/>
    <property type="match status" value="1"/>
</dbReference>
<dbReference type="GO" id="GO:0006206">
    <property type="term" value="P:pyrimidine nucleobase metabolic process"/>
    <property type="evidence" value="ECO:0007669"/>
    <property type="project" value="InterPro"/>
</dbReference>
<evidence type="ECO:0000256" key="3">
    <source>
        <dbReference type="ARBA" id="ARBA00006915"/>
    </source>
</evidence>
<dbReference type="InterPro" id="IPR017872">
    <property type="entry name" value="Pyrmidine_PPase_CS"/>
</dbReference>
<dbReference type="InterPro" id="IPR036566">
    <property type="entry name" value="PYNP-like_C_sf"/>
</dbReference>
<dbReference type="NCBIfam" id="NF004490">
    <property type="entry name" value="PRK05820.1"/>
    <property type="match status" value="1"/>
</dbReference>
<evidence type="ECO:0000256" key="1">
    <source>
        <dbReference type="ARBA" id="ARBA00001066"/>
    </source>
</evidence>
<dbReference type="Pfam" id="PF07831">
    <property type="entry name" value="PYNP_C"/>
    <property type="match status" value="1"/>
</dbReference>
<dbReference type="InterPro" id="IPR017459">
    <property type="entry name" value="Glycosyl_Trfase_fam3_N_dom"/>
</dbReference>
<dbReference type="InterPro" id="IPR000053">
    <property type="entry name" value="Thymidine/pyrmidine_PPase"/>
</dbReference>
<feature type="domain" description="Pyrimidine nucleoside phosphorylase C-terminal" evidence="11">
    <location>
        <begin position="342"/>
        <end position="416"/>
    </location>
</feature>
<dbReference type="PROSITE" id="PS00647">
    <property type="entry name" value="THYMID_PHOSPHORYLASE"/>
    <property type="match status" value="1"/>
</dbReference>
<dbReference type="InterPro" id="IPR018090">
    <property type="entry name" value="Pyrmidine_PPas_bac/euk"/>
</dbReference>
<sequence>MNIIDIINKTKKSQELNEEEIAWLVKGYTNDEIPDYQMSAWLMAVCLNGLTEKETFALTAAMRDSGDILHLNIPFTVDKHSTGGVGDKTSLIIGPIAAACGVCMAKMSGRGLGHTGGTIDKLESIEGYRTDLPLDEFEAILRKTGFSIISQSGEFCPADKKMYALRNATGTVDSIPLICASIMSKKLAMNADCLVLDVKYGTGAFMKTKEDAEKLAVLMEKAGRSAGKKCKAVVTDMNTPLGKNIGNALEVKEAVELLQGKSKGKLYDVCIELAADLLELAGKGTNAECRKMAEDAVSSGRALDVLRETIKLQGGNEKICDDTSLLPKPLLKYEIRATKGMKILGFNCEELGMTSLLLGAGRLNKTDKIDMSAGIVMNCDVGDQLAADDIIMTLYSTVCSDFSDAAVRALNAVKFEITEKPSYT</sequence>
<dbReference type="EC" id="2.4.2.2" evidence="5"/>
<dbReference type="InterPro" id="IPR000312">
    <property type="entry name" value="Glycosyl_Trfase_fam3"/>
</dbReference>
<dbReference type="SUPFAM" id="SSF47648">
    <property type="entry name" value="Nucleoside phosphorylase/phosphoribosyltransferase N-terminal domain"/>
    <property type="match status" value="1"/>
</dbReference>
<name>A0A1K1LWG4_RUMFL</name>
<dbReference type="Gene3D" id="1.20.970.10">
    <property type="entry name" value="Transferase, Pyrimidine Nucleoside Phosphorylase, Chain C"/>
    <property type="match status" value="1"/>
</dbReference>
<dbReference type="Proteomes" id="UP000183461">
    <property type="component" value="Unassembled WGS sequence"/>
</dbReference>
<keyword evidence="8" id="KW-0808">Transferase</keyword>
<dbReference type="InterPro" id="IPR013102">
    <property type="entry name" value="PYNP_C"/>
</dbReference>
<proteinExistence type="inferred from homology"/>
<keyword evidence="7" id="KW-0328">Glycosyltransferase</keyword>
<evidence type="ECO:0000313" key="13">
    <source>
        <dbReference type="Proteomes" id="UP000183461"/>
    </source>
</evidence>
<evidence type="ECO:0000256" key="6">
    <source>
        <dbReference type="ARBA" id="ARBA00014680"/>
    </source>
</evidence>
<dbReference type="GO" id="GO:0005829">
    <property type="term" value="C:cytosol"/>
    <property type="evidence" value="ECO:0007669"/>
    <property type="project" value="TreeGrafter"/>
</dbReference>
<evidence type="ECO:0000259" key="11">
    <source>
        <dbReference type="SMART" id="SM00941"/>
    </source>
</evidence>
<dbReference type="EMBL" id="FPIP01000001">
    <property type="protein sequence ID" value="SFW15195.1"/>
    <property type="molecule type" value="Genomic_DNA"/>
</dbReference>
<evidence type="ECO:0000256" key="7">
    <source>
        <dbReference type="ARBA" id="ARBA00022676"/>
    </source>
</evidence>
<dbReference type="AlphaFoldDB" id="A0A1K1LWG4"/>
<evidence type="ECO:0000256" key="5">
    <source>
        <dbReference type="ARBA" id="ARBA00011889"/>
    </source>
</evidence>
<dbReference type="SUPFAM" id="SSF52418">
    <property type="entry name" value="Nucleoside phosphorylase/phosphoribosyltransferase catalytic domain"/>
    <property type="match status" value="1"/>
</dbReference>
<dbReference type="PANTHER" id="PTHR10515">
    <property type="entry name" value="THYMIDINE PHOSPHORYLASE"/>
    <property type="match status" value="1"/>
</dbReference>
<dbReference type="GO" id="GO:0006213">
    <property type="term" value="P:pyrimidine nucleoside metabolic process"/>
    <property type="evidence" value="ECO:0007669"/>
    <property type="project" value="InterPro"/>
</dbReference>
<dbReference type="Pfam" id="PF00591">
    <property type="entry name" value="Glycos_transf_3"/>
    <property type="match status" value="1"/>
</dbReference>
<dbReference type="InterPro" id="IPR036320">
    <property type="entry name" value="Glycosyl_Trfase_fam3_N_dom_sf"/>
</dbReference>
<comment type="subunit">
    <text evidence="4">Homodimer.</text>
</comment>
<evidence type="ECO:0000256" key="4">
    <source>
        <dbReference type="ARBA" id="ARBA00011738"/>
    </source>
</evidence>
<reference evidence="12 13" key="1">
    <citation type="submission" date="2016-11" db="EMBL/GenBank/DDBJ databases">
        <authorList>
            <person name="Jaros S."/>
            <person name="Januszkiewicz K."/>
            <person name="Wedrychowicz H."/>
        </authorList>
    </citation>
    <scope>NUCLEOTIDE SEQUENCE [LARGE SCALE GENOMIC DNA]</scope>
    <source>
        <strain evidence="12 13">YL228</strain>
    </source>
</reference>
<dbReference type="Gene3D" id="3.40.1030.10">
    <property type="entry name" value="Nucleoside phosphorylase/phosphoribosyltransferase catalytic domain"/>
    <property type="match status" value="1"/>
</dbReference>
<dbReference type="Gene3D" id="3.90.1170.30">
    <property type="entry name" value="Pyrimidine nucleoside phosphorylase-like, C-terminal domain"/>
    <property type="match status" value="1"/>
</dbReference>
<dbReference type="SUPFAM" id="SSF54680">
    <property type="entry name" value="Pyrimidine nucleoside phosphorylase C-terminal domain"/>
    <property type="match status" value="1"/>
</dbReference>
<dbReference type="FunFam" id="3.40.1030.10:FF:000003">
    <property type="entry name" value="Pyrimidine-nucleoside phosphorylase"/>
    <property type="match status" value="1"/>
</dbReference>
<protein>
    <recommendedName>
        <fullName evidence="6">Pyrimidine-nucleoside phosphorylase</fullName>
        <ecNumber evidence="5">2.4.2.2</ecNumber>
    </recommendedName>
</protein>
<dbReference type="GO" id="GO:0004645">
    <property type="term" value="F:1,4-alpha-oligoglucan phosphorylase activity"/>
    <property type="evidence" value="ECO:0007669"/>
    <property type="project" value="InterPro"/>
</dbReference>
<comment type="function">
    <text evidence="2">Catalyzes phosphorolysis of the pyrimidine nucleosides uridine, thymidine and 2'-deoxyuridine with the formation of the corresponding pyrimidine base and ribose-1-phosphate.</text>
</comment>
<evidence type="ECO:0000256" key="2">
    <source>
        <dbReference type="ARBA" id="ARBA00003877"/>
    </source>
</evidence>
<evidence type="ECO:0000256" key="9">
    <source>
        <dbReference type="ARBA" id="ARBA00048453"/>
    </source>
</evidence>
<evidence type="ECO:0000256" key="8">
    <source>
        <dbReference type="ARBA" id="ARBA00022679"/>
    </source>
</evidence>
<comment type="catalytic activity">
    <reaction evidence="9">
        <text>uridine + phosphate = alpha-D-ribose 1-phosphate + uracil</text>
        <dbReference type="Rhea" id="RHEA:24388"/>
        <dbReference type="ChEBI" id="CHEBI:16704"/>
        <dbReference type="ChEBI" id="CHEBI:17568"/>
        <dbReference type="ChEBI" id="CHEBI:43474"/>
        <dbReference type="ChEBI" id="CHEBI:57720"/>
        <dbReference type="EC" id="2.4.2.2"/>
    </reaction>
</comment>
<organism evidence="12 13">
    <name type="scientific">Ruminococcus flavefaciens</name>
    <dbReference type="NCBI Taxonomy" id="1265"/>
    <lineage>
        <taxon>Bacteria</taxon>
        <taxon>Bacillati</taxon>
        <taxon>Bacillota</taxon>
        <taxon>Clostridia</taxon>
        <taxon>Eubacteriales</taxon>
        <taxon>Oscillospiraceae</taxon>
        <taxon>Ruminococcus</taxon>
    </lineage>
</organism>
<dbReference type="RefSeq" id="WP_072299194.1">
    <property type="nucleotide sequence ID" value="NZ_FPIP01000001.1"/>
</dbReference>
<accession>A0A1K1LWG4</accession>
<comment type="catalytic activity">
    <reaction evidence="1">
        <text>2'-deoxyuridine + phosphate = 2-deoxy-alpha-D-ribose 1-phosphate + uracil</text>
        <dbReference type="Rhea" id="RHEA:22824"/>
        <dbReference type="ChEBI" id="CHEBI:16450"/>
        <dbReference type="ChEBI" id="CHEBI:17568"/>
        <dbReference type="ChEBI" id="CHEBI:43474"/>
        <dbReference type="ChEBI" id="CHEBI:57259"/>
        <dbReference type="EC" id="2.4.2.2"/>
    </reaction>
</comment>
<evidence type="ECO:0000313" key="12">
    <source>
        <dbReference type="EMBL" id="SFW15195.1"/>
    </source>
</evidence>